<dbReference type="OrthoDB" id="10255543at2759"/>
<dbReference type="WormBase" id="F44A2.3">
    <property type="protein sequence ID" value="CE44412"/>
    <property type="gene ID" value="WBGene00018403"/>
</dbReference>
<dbReference type="EMBL" id="BX284605">
    <property type="protein sequence ID" value="CCD71193.1"/>
    <property type="molecule type" value="Genomic_DNA"/>
</dbReference>
<dbReference type="InterPro" id="IPR032942">
    <property type="entry name" value="BPI/LBP/Plunc"/>
</dbReference>
<dbReference type="Bgee" id="WBGene00018403">
    <property type="expression patterns" value="Expressed in female reproductive system and 5 other cell types or tissues"/>
</dbReference>
<feature type="signal peptide" evidence="3">
    <location>
        <begin position="1"/>
        <end position="26"/>
    </location>
</feature>
<dbReference type="InterPro" id="IPR017942">
    <property type="entry name" value="Lipid-bd_serum_glycop_N"/>
</dbReference>
<keyword evidence="2" id="KW-1015">Disulfide bond</keyword>
<dbReference type="OMA" id="YLRFNEC"/>
<dbReference type="SMART" id="SM00329">
    <property type="entry name" value="BPI2"/>
    <property type="match status" value="1"/>
</dbReference>
<evidence type="ECO:0000256" key="3">
    <source>
        <dbReference type="SAM" id="SignalP"/>
    </source>
</evidence>
<evidence type="ECO:0000313" key="8">
    <source>
        <dbReference type="WormBase" id="F44A2.3"/>
    </source>
</evidence>
<feature type="domain" description="Lipid-binding serum glycoprotein C-terminal" evidence="5">
    <location>
        <begin position="351"/>
        <end position="556"/>
    </location>
</feature>
<proteinExistence type="inferred from homology"/>
<dbReference type="PhylomeDB" id="Q20380"/>
<keyword evidence="3" id="KW-0732">Signal</keyword>
<keyword evidence="7" id="KW-1185">Reference proteome</keyword>
<protein>
    <submittedName>
        <fullName evidence="6">Lipid-binding serum glycoprotein C-terminal domain-containing protein</fullName>
    </submittedName>
</protein>
<organism evidence="6 7">
    <name type="scientific">Caenorhabditis elegans</name>
    <dbReference type="NCBI Taxonomy" id="6239"/>
    <lineage>
        <taxon>Eukaryota</taxon>
        <taxon>Metazoa</taxon>
        <taxon>Ecdysozoa</taxon>
        <taxon>Nematoda</taxon>
        <taxon>Chromadorea</taxon>
        <taxon>Rhabditida</taxon>
        <taxon>Rhabditina</taxon>
        <taxon>Rhabditomorpha</taxon>
        <taxon>Rhabditoidea</taxon>
        <taxon>Rhabditidae</taxon>
        <taxon>Peloderinae</taxon>
        <taxon>Caenorhabditis</taxon>
    </lineage>
</organism>
<reference evidence="6 7" key="1">
    <citation type="journal article" date="1998" name="Science">
        <title>Genome sequence of the nematode C. elegans: a platform for investigating biology.</title>
        <authorList>
            <consortium name="The C. elegans sequencing consortium"/>
            <person name="Sulson J.E."/>
            <person name="Waterston R."/>
        </authorList>
    </citation>
    <scope>NUCLEOTIDE SEQUENCE [LARGE SCALE GENOMIC DNA]</scope>
    <source>
        <strain evidence="6 7">Bristol N2</strain>
    </source>
</reference>
<dbReference type="InterPro" id="IPR001124">
    <property type="entry name" value="Lipid-bd_serum_glycop_C"/>
</dbReference>
<dbReference type="AGR" id="WB:WBGene00018403"/>
<accession>Q20380</accession>
<dbReference type="PaxDb" id="6239-F44A2.3"/>
<evidence type="ECO:0000313" key="7">
    <source>
        <dbReference type="Proteomes" id="UP000001940"/>
    </source>
</evidence>
<dbReference type="InterPro" id="IPR017943">
    <property type="entry name" value="Bactericidal_perm-incr_a/b_dom"/>
</dbReference>
<dbReference type="SMR" id="Q20380"/>
<comment type="similarity">
    <text evidence="1">Belongs to the BPI/LBP/Plunc superfamily. BPI/LBP family.</text>
</comment>
<feature type="chain" id="PRO_5004199261" evidence="3">
    <location>
        <begin position="27"/>
        <end position="574"/>
    </location>
</feature>
<dbReference type="InParanoid" id="Q20380"/>
<dbReference type="Pfam" id="PF02886">
    <property type="entry name" value="LBP_BPI_CETP_C"/>
    <property type="match status" value="1"/>
</dbReference>
<dbReference type="GO" id="GO:0008289">
    <property type="term" value="F:lipid binding"/>
    <property type="evidence" value="ECO:0007669"/>
    <property type="project" value="InterPro"/>
</dbReference>
<sequence>MIILNTILSSLTIVLLVFGNLIKCQSFRPAIRVRLNRQVFDQASSIVQGLVEYEVPRVNIPATRQCFTEGCVDAHSFRMSSFRQPSFVAFEPHFPNKFRIRVTDFDFVVTGQLSGTITVILNIPITGNVIVTGRSIGVSALLDLQKTVNDQPYLRFNECRIENGIVSARVANMGLLTDTINQKFGSVLSGQSRLQLEEAICEHMNRLTQQHFSTRLARIPRSLSAKELLEIVISNNVKKPATSQATNFARLVRQKRASTNDDYYDDVEKIDGRPAKPSPNVNIQKISLSREDVINFFNIERLSHILIDLTLLDAASTSSDFSLGISGNVFSSRSQGTSPYVVPHPFRIPQNNNRKMIEVVVSQYSLNSLLFQAHRTNSLIFHIDSKTPGVGNLLKTSCTLDEVCIADEIPKIKSVYPNRRLELIIRSAAPPTVTINNDVMTISMNGRCIFFLEGTRQKIGVIPFNTVVQINMKTTVGKLIGTVTIQSLDFIQGIDFLGMSVSDLDGLRRTTKSALQNFASSATANGFTLSTASMHSPLRLSHPEVSLLPNALLLQADVDLYRTLYSARKYRKSA</sequence>
<evidence type="ECO:0000259" key="5">
    <source>
        <dbReference type="SMART" id="SM00329"/>
    </source>
</evidence>
<evidence type="ECO:0000313" key="6">
    <source>
        <dbReference type="EMBL" id="CCD71193.1"/>
    </source>
</evidence>
<dbReference type="GO" id="GO:0005615">
    <property type="term" value="C:extracellular space"/>
    <property type="evidence" value="ECO:0000318"/>
    <property type="project" value="GO_Central"/>
</dbReference>
<evidence type="ECO:0000259" key="4">
    <source>
        <dbReference type="SMART" id="SM00328"/>
    </source>
</evidence>
<evidence type="ECO:0000256" key="2">
    <source>
        <dbReference type="ARBA" id="ARBA00023157"/>
    </source>
</evidence>
<dbReference type="HOGENOM" id="CLU_033845_0_0_1"/>
<dbReference type="Gene3D" id="3.15.10.10">
    <property type="entry name" value="Bactericidal permeability-increasing protein, domain 1"/>
    <property type="match status" value="1"/>
</dbReference>
<dbReference type="STRING" id="6239.F44A2.3.1"/>
<dbReference type="SUPFAM" id="SSF55394">
    <property type="entry name" value="Bactericidal permeability-increasing protein, BPI"/>
    <property type="match status" value="2"/>
</dbReference>
<dbReference type="Proteomes" id="UP000001940">
    <property type="component" value="Chromosome V"/>
</dbReference>
<dbReference type="PANTHER" id="PTHR10504">
    <property type="entry name" value="BACTERICIDAL PERMEABILITY-INCREASING BPI PROTEIN-RELATED"/>
    <property type="match status" value="1"/>
</dbReference>
<dbReference type="CTD" id="179311"/>
<feature type="domain" description="Lipid-binding serum glycoprotein N-terminal" evidence="4">
    <location>
        <begin position="34"/>
        <end position="261"/>
    </location>
</feature>
<dbReference type="Reactome" id="R-CEL-166016">
    <property type="pathway name" value="Toll Like Receptor 4 (TLR4) Cascade"/>
</dbReference>
<dbReference type="PANTHER" id="PTHR10504:SF134">
    <property type="entry name" value="BPI2 DOMAIN-CONTAINING PROTEIN"/>
    <property type="match status" value="1"/>
</dbReference>
<evidence type="ECO:0000256" key="1">
    <source>
        <dbReference type="ARBA" id="ARBA00007292"/>
    </source>
</evidence>
<dbReference type="Gene3D" id="3.15.20.10">
    <property type="entry name" value="Bactericidal permeability-increasing protein, domain 2"/>
    <property type="match status" value="1"/>
</dbReference>
<dbReference type="KEGG" id="cel:CELE_F44A2.3"/>
<name>Q20380_CAEEL</name>
<dbReference type="FunCoup" id="Q20380">
    <property type="interactions" value="45"/>
</dbReference>
<dbReference type="SMART" id="SM00328">
    <property type="entry name" value="BPI1"/>
    <property type="match status" value="1"/>
</dbReference>
<dbReference type="GeneID" id="179311"/>
<dbReference type="RefSeq" id="NP_505406.4">
    <property type="nucleotide sequence ID" value="NM_073005.4"/>
</dbReference>
<dbReference type="Reactome" id="R-CEL-5686938">
    <property type="pathway name" value="Regulation of TLR by endogenous ligand"/>
</dbReference>
<dbReference type="AlphaFoldDB" id="Q20380"/>
<dbReference type="eggNOG" id="KOG4160">
    <property type="taxonomic scope" value="Eukaryota"/>
</dbReference>
<dbReference type="UCSC" id="F44A2.3">
    <property type="organism name" value="c. elegans"/>
</dbReference>
<gene>
    <name evidence="6" type="ORF">CELE_F44A2.3</name>
    <name evidence="6 8" type="ORF">F44A2.3</name>
</gene>